<keyword evidence="3" id="KW-1185">Reference proteome</keyword>
<evidence type="ECO:0000313" key="3">
    <source>
        <dbReference type="Proteomes" id="UP001283361"/>
    </source>
</evidence>
<feature type="region of interest" description="Disordered" evidence="1">
    <location>
        <begin position="1"/>
        <end position="24"/>
    </location>
</feature>
<dbReference type="EMBL" id="JAWDGP010000726">
    <property type="protein sequence ID" value="KAK3797979.1"/>
    <property type="molecule type" value="Genomic_DNA"/>
</dbReference>
<evidence type="ECO:0000256" key="1">
    <source>
        <dbReference type="SAM" id="MobiDB-lite"/>
    </source>
</evidence>
<gene>
    <name evidence="2" type="ORF">RRG08_008451</name>
</gene>
<dbReference type="Proteomes" id="UP001283361">
    <property type="component" value="Unassembled WGS sequence"/>
</dbReference>
<sequence>MASWDKSPLLSFSRGRSGPVDISRKVADTRGAACGYQQEGGLCKEMGRGANEWSDSTRPMEGKRAEFVLEEKAYL</sequence>
<reference evidence="2" key="1">
    <citation type="journal article" date="2023" name="G3 (Bethesda)">
        <title>A reference genome for the long-term kleptoplast-retaining sea slug Elysia crispata morphotype clarki.</title>
        <authorList>
            <person name="Eastman K.E."/>
            <person name="Pendleton A.L."/>
            <person name="Shaikh M.A."/>
            <person name="Suttiyut T."/>
            <person name="Ogas R."/>
            <person name="Tomko P."/>
            <person name="Gavelis G."/>
            <person name="Widhalm J.R."/>
            <person name="Wisecaver J.H."/>
        </authorList>
    </citation>
    <scope>NUCLEOTIDE SEQUENCE</scope>
    <source>
        <strain evidence="2">ECLA1</strain>
    </source>
</reference>
<evidence type="ECO:0000313" key="2">
    <source>
        <dbReference type="EMBL" id="KAK3797979.1"/>
    </source>
</evidence>
<accession>A0AAE1B1A1</accession>
<proteinExistence type="predicted"/>
<comment type="caution">
    <text evidence="2">The sequence shown here is derived from an EMBL/GenBank/DDBJ whole genome shotgun (WGS) entry which is preliminary data.</text>
</comment>
<name>A0AAE1B1A1_9GAST</name>
<organism evidence="2 3">
    <name type="scientific">Elysia crispata</name>
    <name type="common">lettuce slug</name>
    <dbReference type="NCBI Taxonomy" id="231223"/>
    <lineage>
        <taxon>Eukaryota</taxon>
        <taxon>Metazoa</taxon>
        <taxon>Spiralia</taxon>
        <taxon>Lophotrochozoa</taxon>
        <taxon>Mollusca</taxon>
        <taxon>Gastropoda</taxon>
        <taxon>Heterobranchia</taxon>
        <taxon>Euthyneura</taxon>
        <taxon>Panpulmonata</taxon>
        <taxon>Sacoglossa</taxon>
        <taxon>Placobranchoidea</taxon>
        <taxon>Plakobranchidae</taxon>
        <taxon>Elysia</taxon>
    </lineage>
</organism>
<protein>
    <submittedName>
        <fullName evidence="2">Uncharacterized protein</fullName>
    </submittedName>
</protein>
<dbReference type="AlphaFoldDB" id="A0AAE1B1A1"/>